<dbReference type="InterPro" id="IPR037171">
    <property type="entry name" value="NagB/RpiA_transferase-like"/>
</dbReference>
<evidence type="ECO:0000256" key="1">
    <source>
        <dbReference type="ARBA" id="ARBA00010638"/>
    </source>
</evidence>
<sequence length="203" mass="23093">MYRFHPLESVVDERRRVRQQIREARRQLSQTQQQAASDNIVQRVADAAHLASASKVALYLANDGELNPQPLIDWYWANGTQVYLPVLHPFSSGNLLFLRYTPNTTMVENCFGISEPKLDIRLLESKSELDIIYTPLVAFDANGNRIGMGGGFYDRTLSPWRHGLGPRPVGLAHNCQQLPAIPTDHWDIPLPELLTPDQHWHFS</sequence>
<evidence type="ECO:0000313" key="7">
    <source>
        <dbReference type="Proteomes" id="UP001597048"/>
    </source>
</evidence>
<dbReference type="Proteomes" id="UP001597048">
    <property type="component" value="Unassembled WGS sequence"/>
</dbReference>
<evidence type="ECO:0000256" key="3">
    <source>
        <dbReference type="ARBA" id="ARBA00022840"/>
    </source>
</evidence>
<proteinExistence type="inferred from homology"/>
<feature type="coiled-coil region" evidence="5">
    <location>
        <begin position="7"/>
        <end position="34"/>
    </location>
</feature>
<comment type="caution">
    <text evidence="6">The sequence shown here is derived from an EMBL/GenBank/DDBJ whole genome shotgun (WGS) entry which is preliminary data.</text>
</comment>
<dbReference type="GO" id="GO:0030272">
    <property type="term" value="F:5-formyltetrahydrofolate cyclo-ligase activity"/>
    <property type="evidence" value="ECO:0007669"/>
    <property type="project" value="UniProtKB-EC"/>
</dbReference>
<comment type="catalytic activity">
    <reaction evidence="4">
        <text>(6S)-5-formyl-5,6,7,8-tetrahydrofolate + ATP = (6R)-5,10-methenyltetrahydrofolate + ADP + phosphate</text>
        <dbReference type="Rhea" id="RHEA:10488"/>
        <dbReference type="ChEBI" id="CHEBI:30616"/>
        <dbReference type="ChEBI" id="CHEBI:43474"/>
        <dbReference type="ChEBI" id="CHEBI:57455"/>
        <dbReference type="ChEBI" id="CHEBI:57457"/>
        <dbReference type="ChEBI" id="CHEBI:456216"/>
        <dbReference type="EC" id="6.3.3.2"/>
    </reaction>
</comment>
<organism evidence="6 7">
    <name type="scientific">Oceanisphaera ostreae</name>
    <dbReference type="NCBI Taxonomy" id="914151"/>
    <lineage>
        <taxon>Bacteria</taxon>
        <taxon>Pseudomonadati</taxon>
        <taxon>Pseudomonadota</taxon>
        <taxon>Gammaproteobacteria</taxon>
        <taxon>Aeromonadales</taxon>
        <taxon>Aeromonadaceae</taxon>
        <taxon>Oceanisphaera</taxon>
    </lineage>
</organism>
<keyword evidence="7" id="KW-1185">Reference proteome</keyword>
<dbReference type="RefSeq" id="WP_379556743.1">
    <property type="nucleotide sequence ID" value="NZ_JBHTJS010000003.1"/>
</dbReference>
<gene>
    <name evidence="6" type="ORF">ACFQ1C_01395</name>
</gene>
<evidence type="ECO:0000256" key="5">
    <source>
        <dbReference type="SAM" id="Coils"/>
    </source>
</evidence>
<dbReference type="EC" id="6.3.3.2" evidence="4"/>
<keyword evidence="3 4" id="KW-0067">ATP-binding</keyword>
<evidence type="ECO:0000256" key="2">
    <source>
        <dbReference type="ARBA" id="ARBA00022741"/>
    </source>
</evidence>
<keyword evidence="4" id="KW-0479">Metal-binding</keyword>
<evidence type="ECO:0000256" key="4">
    <source>
        <dbReference type="RuleBase" id="RU361279"/>
    </source>
</evidence>
<keyword evidence="6" id="KW-0436">Ligase</keyword>
<comment type="similarity">
    <text evidence="1 4">Belongs to the 5-formyltetrahydrofolate cyclo-ligase family.</text>
</comment>
<keyword evidence="4" id="KW-0460">Magnesium</keyword>
<dbReference type="SUPFAM" id="SSF100950">
    <property type="entry name" value="NagB/RpiA/CoA transferase-like"/>
    <property type="match status" value="1"/>
</dbReference>
<dbReference type="Gene3D" id="3.40.50.10420">
    <property type="entry name" value="NagB/RpiA/CoA transferase-like"/>
    <property type="match status" value="1"/>
</dbReference>
<dbReference type="InterPro" id="IPR024185">
    <property type="entry name" value="FTHF_cligase-like_sf"/>
</dbReference>
<comment type="cofactor">
    <cofactor evidence="4">
        <name>Mg(2+)</name>
        <dbReference type="ChEBI" id="CHEBI:18420"/>
    </cofactor>
</comment>
<evidence type="ECO:0000313" key="6">
    <source>
        <dbReference type="EMBL" id="MFD1006816.1"/>
    </source>
</evidence>
<dbReference type="InterPro" id="IPR002698">
    <property type="entry name" value="FTHF_cligase"/>
</dbReference>
<dbReference type="Pfam" id="PF01812">
    <property type="entry name" value="5-FTHF_cyc-lig"/>
    <property type="match status" value="1"/>
</dbReference>
<accession>A0ABW3KEW9</accession>
<keyword evidence="5" id="KW-0175">Coiled coil</keyword>
<name>A0ABW3KEW9_9GAMM</name>
<dbReference type="PANTHER" id="PTHR23407">
    <property type="entry name" value="ATPASE INHIBITOR/5-FORMYLTETRAHYDROFOLATE CYCLO-LIGASE"/>
    <property type="match status" value="1"/>
</dbReference>
<keyword evidence="2 4" id="KW-0547">Nucleotide-binding</keyword>
<dbReference type="EMBL" id="JBHTJS010000003">
    <property type="protein sequence ID" value="MFD1006816.1"/>
    <property type="molecule type" value="Genomic_DNA"/>
</dbReference>
<dbReference type="PANTHER" id="PTHR23407:SF1">
    <property type="entry name" value="5-FORMYLTETRAHYDROFOLATE CYCLO-LIGASE"/>
    <property type="match status" value="1"/>
</dbReference>
<dbReference type="NCBIfam" id="TIGR02727">
    <property type="entry name" value="MTHFS_bact"/>
    <property type="match status" value="1"/>
</dbReference>
<dbReference type="PIRSF" id="PIRSF006806">
    <property type="entry name" value="FTHF_cligase"/>
    <property type="match status" value="1"/>
</dbReference>
<protein>
    <recommendedName>
        <fullName evidence="4">5-formyltetrahydrofolate cyclo-ligase</fullName>
        <ecNumber evidence="4">6.3.3.2</ecNumber>
    </recommendedName>
</protein>
<reference evidence="7" key="1">
    <citation type="journal article" date="2019" name="Int. J. Syst. Evol. Microbiol.">
        <title>The Global Catalogue of Microorganisms (GCM) 10K type strain sequencing project: providing services to taxonomists for standard genome sequencing and annotation.</title>
        <authorList>
            <consortium name="The Broad Institute Genomics Platform"/>
            <consortium name="The Broad Institute Genome Sequencing Center for Infectious Disease"/>
            <person name="Wu L."/>
            <person name="Ma J."/>
        </authorList>
    </citation>
    <scope>NUCLEOTIDE SEQUENCE [LARGE SCALE GENOMIC DNA]</scope>
    <source>
        <strain evidence="7">CCUG 60525</strain>
    </source>
</reference>